<evidence type="ECO:0000256" key="6">
    <source>
        <dbReference type="ARBA" id="ARBA00022490"/>
    </source>
</evidence>
<sequence>MSRSLLSAHLEQIAISCQGINELPFPPPKIFTNALLASDDITSLIRDTETHERALFSVPPPPPQQQQQQPRRTPALEDDPDARGKTKRRQTVFNVAAGEVTTGPPPGHRNAVSARRNTAVAAVLGGDLHGQITRGSHGGGEVDIEVLLRGAEKLCHVYPLPGALERIPEMRQKYAHQRNTLAYYEARVAEQTSRLERMNRDRYADEDDTQDVEEAEDQGDNDGLTEEDLRREEEEVRELDTKKKELQQRLKAMDKDLVIPWNQISNVFNTGQYSSGIELAPKRRVGCRSRAACTLFSPGELFQEGRDLLRATNLVLVVDDKVRHARDALAVCVVHLDVNLGAALARLQPLPRLLGIQPADLGGLGQHVEAGDVAPLLKVRLEDGLDNLVLALRPFGLGQLQQPVRVARVAQHARKGKVYSLPLARGGEAGVQHGHAIGAELADHVLGRRRGRLGQRRVQVEGVPRHSEGVVGATRDRLFVDIYGFFKTALAHEALWWLGGVSLFFSCSFVGAGRKVLRPF</sequence>
<evidence type="ECO:0000313" key="21">
    <source>
        <dbReference type="EMBL" id="ELQ43870.1"/>
    </source>
</evidence>
<evidence type="ECO:0000256" key="20">
    <source>
        <dbReference type="SAM" id="Phobius"/>
    </source>
</evidence>
<keyword evidence="8" id="KW-0493">Microtubule</keyword>
<keyword evidence="20" id="KW-0472">Membrane</keyword>
<keyword evidence="16" id="KW-0137">Centromere</keyword>
<feature type="compositionally biased region" description="Basic and acidic residues" evidence="19">
    <location>
        <begin position="227"/>
        <end position="241"/>
    </location>
</feature>
<keyword evidence="15" id="KW-0131">Cell cycle</keyword>
<dbReference type="EMBL" id="JH793916">
    <property type="protein sequence ID" value="ELQ43870.1"/>
    <property type="molecule type" value="Genomic_DNA"/>
</dbReference>
<evidence type="ECO:0000256" key="16">
    <source>
        <dbReference type="ARBA" id="ARBA00023328"/>
    </source>
</evidence>
<feature type="compositionally biased region" description="Acidic residues" evidence="19">
    <location>
        <begin position="204"/>
        <end position="226"/>
    </location>
</feature>
<dbReference type="GO" id="GO:0008608">
    <property type="term" value="P:attachment of spindle microtubules to kinetochore"/>
    <property type="evidence" value="ECO:0007669"/>
    <property type="project" value="InterPro"/>
</dbReference>
<name>A0AA97P8E0_PYRO3</name>
<keyword evidence="7" id="KW-0132">Cell division</keyword>
<keyword evidence="9" id="KW-0498">Mitosis</keyword>
<gene>
    <name evidence="21" type="ORF">OOU_Y34scaffold00126g73</name>
</gene>
<keyword evidence="13" id="KW-0206">Cytoskeleton</keyword>
<keyword evidence="10" id="KW-0159">Chromosome partition</keyword>
<keyword evidence="5" id="KW-0158">Chromosome</keyword>
<evidence type="ECO:0000256" key="5">
    <source>
        <dbReference type="ARBA" id="ARBA00022454"/>
    </source>
</evidence>
<dbReference type="GO" id="GO:0042729">
    <property type="term" value="C:DASH complex"/>
    <property type="evidence" value="ECO:0007669"/>
    <property type="project" value="InterPro"/>
</dbReference>
<reference evidence="21" key="1">
    <citation type="journal article" date="2012" name="PLoS Genet.">
        <title>Comparative analysis of the genomes of two field isolates of the rice blast fungus Magnaporthe oryzae.</title>
        <authorList>
            <person name="Xue M."/>
            <person name="Yang J."/>
            <person name="Li Z."/>
            <person name="Hu S."/>
            <person name="Yao N."/>
            <person name="Dean R.A."/>
            <person name="Zhao W."/>
            <person name="Shen M."/>
            <person name="Zhang H."/>
            <person name="Li C."/>
            <person name="Liu L."/>
            <person name="Cao L."/>
            <person name="Xu X."/>
            <person name="Xing Y."/>
            <person name="Hsiang T."/>
            <person name="Zhang Z."/>
            <person name="Xu J.R."/>
            <person name="Peng Y.L."/>
        </authorList>
    </citation>
    <scope>NUCLEOTIDE SEQUENCE</scope>
    <source>
        <strain evidence="21">Y34</strain>
    </source>
</reference>
<comment type="subcellular location">
    <subcellularLocation>
        <location evidence="3">Chromosome</location>
        <location evidence="3">Centromere</location>
        <location evidence="3">Kinetochore</location>
    </subcellularLocation>
    <subcellularLocation>
        <location evidence="2">Cytoplasm</location>
        <location evidence="2">Cytoskeleton</location>
        <location evidence="2">Spindle</location>
    </subcellularLocation>
    <subcellularLocation>
        <location evidence="1">Nucleus</location>
    </subcellularLocation>
</comment>
<keyword evidence="20" id="KW-1133">Transmembrane helix</keyword>
<evidence type="ECO:0000256" key="13">
    <source>
        <dbReference type="ARBA" id="ARBA00023212"/>
    </source>
</evidence>
<keyword evidence="11" id="KW-0995">Kinetochore</keyword>
<feature type="region of interest" description="Disordered" evidence="19">
    <location>
        <begin position="54"/>
        <end position="88"/>
    </location>
</feature>
<evidence type="ECO:0000256" key="3">
    <source>
        <dbReference type="ARBA" id="ARBA00004629"/>
    </source>
</evidence>
<dbReference type="GO" id="GO:0051301">
    <property type="term" value="P:cell division"/>
    <property type="evidence" value="ECO:0007669"/>
    <property type="project" value="UniProtKB-KW"/>
</dbReference>
<proteinExistence type="inferred from homology"/>
<evidence type="ECO:0000256" key="7">
    <source>
        <dbReference type="ARBA" id="ARBA00022618"/>
    </source>
</evidence>
<evidence type="ECO:0000256" key="1">
    <source>
        <dbReference type="ARBA" id="ARBA00004123"/>
    </source>
</evidence>
<evidence type="ECO:0000256" key="11">
    <source>
        <dbReference type="ARBA" id="ARBA00022838"/>
    </source>
</evidence>
<evidence type="ECO:0000256" key="9">
    <source>
        <dbReference type="ARBA" id="ARBA00022776"/>
    </source>
</evidence>
<evidence type="ECO:0000256" key="17">
    <source>
        <dbReference type="ARBA" id="ARBA00044112"/>
    </source>
</evidence>
<organism evidence="21">
    <name type="scientific">Pyricularia oryzae (strain Y34)</name>
    <name type="common">Rice blast fungus</name>
    <name type="synonym">Magnaporthe oryzae</name>
    <dbReference type="NCBI Taxonomy" id="1143189"/>
    <lineage>
        <taxon>Eukaryota</taxon>
        <taxon>Fungi</taxon>
        <taxon>Dikarya</taxon>
        <taxon>Ascomycota</taxon>
        <taxon>Pezizomycotina</taxon>
        <taxon>Sordariomycetes</taxon>
        <taxon>Sordariomycetidae</taxon>
        <taxon>Magnaporthales</taxon>
        <taxon>Pyriculariaceae</taxon>
        <taxon>Pyricularia</taxon>
    </lineage>
</organism>
<evidence type="ECO:0000256" key="10">
    <source>
        <dbReference type="ARBA" id="ARBA00022829"/>
    </source>
</evidence>
<evidence type="ECO:0000256" key="14">
    <source>
        <dbReference type="ARBA" id="ARBA00023242"/>
    </source>
</evidence>
<keyword evidence="12" id="KW-0175">Coiled coil</keyword>
<evidence type="ECO:0000256" key="15">
    <source>
        <dbReference type="ARBA" id="ARBA00023306"/>
    </source>
</evidence>
<evidence type="ECO:0000256" key="19">
    <source>
        <dbReference type="SAM" id="MobiDB-lite"/>
    </source>
</evidence>
<evidence type="ECO:0000256" key="4">
    <source>
        <dbReference type="ARBA" id="ARBA00008491"/>
    </source>
</evidence>
<evidence type="ECO:0000256" key="2">
    <source>
        <dbReference type="ARBA" id="ARBA00004186"/>
    </source>
</evidence>
<dbReference type="GO" id="GO:0005876">
    <property type="term" value="C:spindle microtubule"/>
    <property type="evidence" value="ECO:0007669"/>
    <property type="project" value="InterPro"/>
</dbReference>
<feature type="region of interest" description="Disordered" evidence="19">
    <location>
        <begin position="194"/>
        <end position="241"/>
    </location>
</feature>
<keyword evidence="6" id="KW-0963">Cytoplasm</keyword>
<evidence type="ECO:0000256" key="18">
    <source>
        <dbReference type="ARBA" id="ARBA00044346"/>
    </source>
</evidence>
<keyword evidence="14" id="KW-0539">Nucleus</keyword>
<comment type="similarity">
    <text evidence="4">Belongs to the DASH complex SPC34 family.</text>
</comment>
<feature type="compositionally biased region" description="Basic and acidic residues" evidence="19">
    <location>
        <begin position="194"/>
        <end position="203"/>
    </location>
</feature>
<feature type="transmembrane region" description="Helical" evidence="20">
    <location>
        <begin position="494"/>
        <end position="512"/>
    </location>
</feature>
<protein>
    <recommendedName>
        <fullName evidence="17">DASH complex subunit SPC34</fullName>
    </recommendedName>
    <alternativeName>
        <fullName evidence="18">Outer kinetochore protein SPC34</fullName>
    </alternativeName>
</protein>
<evidence type="ECO:0000256" key="12">
    <source>
        <dbReference type="ARBA" id="ARBA00023054"/>
    </source>
</evidence>
<accession>A0AA97P8E0</accession>
<dbReference type="AlphaFoldDB" id="A0AA97P8E0"/>
<dbReference type="Proteomes" id="UP000011086">
    <property type="component" value="Unassembled WGS sequence"/>
</dbReference>
<dbReference type="InterPro" id="IPR013966">
    <property type="entry name" value="Spc34"/>
</dbReference>
<keyword evidence="20" id="KW-0812">Transmembrane</keyword>
<dbReference type="Pfam" id="PF08657">
    <property type="entry name" value="DASH_Spc34"/>
    <property type="match status" value="2"/>
</dbReference>
<evidence type="ECO:0000256" key="8">
    <source>
        <dbReference type="ARBA" id="ARBA00022701"/>
    </source>
</evidence>